<feature type="coiled-coil region" evidence="1">
    <location>
        <begin position="47"/>
        <end position="74"/>
    </location>
</feature>
<proteinExistence type="predicted"/>
<evidence type="ECO:0000313" key="4">
    <source>
        <dbReference type="Proteomes" id="UP001652660"/>
    </source>
</evidence>
<protein>
    <submittedName>
        <fullName evidence="5">Uncharacterized protein</fullName>
    </submittedName>
</protein>
<evidence type="ECO:0000256" key="2">
    <source>
        <dbReference type="SAM" id="MobiDB-lite"/>
    </source>
</evidence>
<organism evidence="4 5">
    <name type="scientific">Coffea arabica</name>
    <name type="common">Arabian coffee</name>
    <dbReference type="NCBI Taxonomy" id="13443"/>
    <lineage>
        <taxon>Eukaryota</taxon>
        <taxon>Viridiplantae</taxon>
        <taxon>Streptophyta</taxon>
        <taxon>Embryophyta</taxon>
        <taxon>Tracheophyta</taxon>
        <taxon>Spermatophyta</taxon>
        <taxon>Magnoliopsida</taxon>
        <taxon>eudicotyledons</taxon>
        <taxon>Gunneridae</taxon>
        <taxon>Pentapetalae</taxon>
        <taxon>asterids</taxon>
        <taxon>lamiids</taxon>
        <taxon>Gentianales</taxon>
        <taxon>Rubiaceae</taxon>
        <taxon>Ixoroideae</taxon>
        <taxon>Gardenieae complex</taxon>
        <taxon>Bertiereae - Coffeeae clade</taxon>
        <taxon>Coffeeae</taxon>
        <taxon>Coffea</taxon>
    </lineage>
</organism>
<feature type="compositionally biased region" description="Basic and acidic residues" evidence="2">
    <location>
        <begin position="146"/>
        <end position="165"/>
    </location>
</feature>
<reference evidence="4" key="1">
    <citation type="journal article" date="2025" name="Foods">
        <title>Unveiling the Microbial Signatures of Arabica Coffee Cherries: Insights into Ripeness Specific Diversity, Functional Traits, and Implications for Quality and Safety.</title>
        <authorList>
            <consortium name="RefSeq"/>
            <person name="Tenea G.N."/>
            <person name="Cifuentes V."/>
            <person name="Reyes P."/>
            <person name="Cevallos-Vallejos M."/>
        </authorList>
    </citation>
    <scope>NUCLEOTIDE SEQUENCE [LARGE SCALE GENOMIC DNA]</scope>
</reference>
<name>A0A6P6W292_COFAR</name>
<dbReference type="RefSeq" id="XP_027108666.1">
    <property type="nucleotide sequence ID" value="XM_027252865.2"/>
</dbReference>
<accession>A0A6P6W292</accession>
<dbReference type="GeneID" id="113728462"/>
<keyword evidence="4" id="KW-1185">Reference proteome</keyword>
<feature type="transmembrane region" description="Helical" evidence="3">
    <location>
        <begin position="6"/>
        <end position="25"/>
    </location>
</feature>
<keyword evidence="3" id="KW-0812">Transmembrane</keyword>
<keyword evidence="3" id="KW-1133">Transmembrane helix</keyword>
<sequence>MASLPSFFFLSRSTSFSFFILFLFFPMHARKSNARSFRVITNAASLKEFLDCKVKEIELRKDSFEQEANAIGRQHSMPSGRIPDRFDPIFGSKAVKEKDEDPRWKSGRKVVESSCRMNFLEATKTEVSRGSAAEQDMTLEAIGSHDIIKTDDYQRQHRDSPIHNK</sequence>
<evidence type="ECO:0000256" key="3">
    <source>
        <dbReference type="SAM" id="Phobius"/>
    </source>
</evidence>
<dbReference type="AlphaFoldDB" id="A0A6P6W292"/>
<reference evidence="5" key="2">
    <citation type="submission" date="2025-08" db="UniProtKB">
        <authorList>
            <consortium name="RefSeq"/>
        </authorList>
    </citation>
    <scope>IDENTIFICATION</scope>
    <source>
        <tissue evidence="5">Leaves</tissue>
    </source>
</reference>
<keyword evidence="1" id="KW-0175">Coiled coil</keyword>
<feature type="region of interest" description="Disordered" evidence="2">
    <location>
        <begin position="143"/>
        <end position="165"/>
    </location>
</feature>
<dbReference type="Proteomes" id="UP001652660">
    <property type="component" value="Chromosome 2e"/>
</dbReference>
<evidence type="ECO:0000313" key="5">
    <source>
        <dbReference type="RefSeq" id="XP_027108666.1"/>
    </source>
</evidence>
<evidence type="ECO:0000256" key="1">
    <source>
        <dbReference type="SAM" id="Coils"/>
    </source>
</evidence>
<keyword evidence="3" id="KW-0472">Membrane</keyword>
<gene>
    <name evidence="5" type="primary">LOC113728462</name>
</gene>